<dbReference type="RefSeq" id="WP_241291901.1">
    <property type="nucleotide sequence ID" value="NZ_JAKZGR010000002.1"/>
</dbReference>
<proteinExistence type="predicted"/>
<evidence type="ECO:0008006" key="3">
    <source>
        <dbReference type="Google" id="ProtNLM"/>
    </source>
</evidence>
<organism evidence="1 2">
    <name type="scientific">Belliella kenyensis</name>
    <dbReference type="NCBI Taxonomy" id="1472724"/>
    <lineage>
        <taxon>Bacteria</taxon>
        <taxon>Pseudomonadati</taxon>
        <taxon>Bacteroidota</taxon>
        <taxon>Cytophagia</taxon>
        <taxon>Cytophagales</taxon>
        <taxon>Cyclobacteriaceae</taxon>
        <taxon>Belliella</taxon>
    </lineage>
</organism>
<dbReference type="EMBL" id="JBHSAV010000053">
    <property type="protein sequence ID" value="MFC3977244.1"/>
    <property type="molecule type" value="Genomic_DNA"/>
</dbReference>
<evidence type="ECO:0000313" key="1">
    <source>
        <dbReference type="EMBL" id="MFC3977244.1"/>
    </source>
</evidence>
<dbReference type="Proteomes" id="UP001595766">
    <property type="component" value="Unassembled WGS sequence"/>
</dbReference>
<evidence type="ECO:0000313" key="2">
    <source>
        <dbReference type="Proteomes" id="UP001595766"/>
    </source>
</evidence>
<protein>
    <recommendedName>
        <fullName evidence="3">Outer membrane protein beta-barrel domain-containing protein</fullName>
    </recommendedName>
</protein>
<gene>
    <name evidence="1" type="ORF">ACFOUP_12725</name>
</gene>
<name>A0ABV8EMK5_9BACT</name>
<reference evidence="2" key="1">
    <citation type="journal article" date="2019" name="Int. J. Syst. Evol. Microbiol.">
        <title>The Global Catalogue of Microorganisms (GCM) 10K type strain sequencing project: providing services to taxonomists for standard genome sequencing and annotation.</title>
        <authorList>
            <consortium name="The Broad Institute Genomics Platform"/>
            <consortium name="The Broad Institute Genome Sequencing Center for Infectious Disease"/>
            <person name="Wu L."/>
            <person name="Ma J."/>
        </authorList>
    </citation>
    <scope>NUCLEOTIDE SEQUENCE [LARGE SCALE GENOMIC DNA]</scope>
    <source>
        <strain evidence="2">CECT 8551</strain>
    </source>
</reference>
<sequence length="191" mass="22266">MKKIIIFYLVFGVFIVDGLIAQQNSFGTTPFIYFNQGIYEGIMVGYGIDLNYTRKVTNKIYLNLNFGKGRYLSENTTQLDLEKDETSFLPLTRWGIGADYSILTTKKMNMSVGTEFLLSRFIFVESIHIDNSDQVTFRQTRMNNFHNYLIHLKTENKLGSRTFWTTQISYQPYFIHANEVFMVKSGVGFRF</sequence>
<keyword evidence="2" id="KW-1185">Reference proteome</keyword>
<accession>A0ABV8EMK5</accession>
<comment type="caution">
    <text evidence="1">The sequence shown here is derived from an EMBL/GenBank/DDBJ whole genome shotgun (WGS) entry which is preliminary data.</text>
</comment>